<sequence length="202" mass="23095">MFRVGNTTRSCACISVSRQPRADGDCSFSFQLSQCLAQLTEGIAVSIPLGSVFDVLCPGLSSRTLYPASTCLRLTLFSLQLTLRSAFPNTLLERAHRTHTLYPPRMPSASSKIKRIRTARLINGSFPHKRVLDTHRQQICLRFVENDGYYIACHSRRDHHMRAQLVGRWYAFRSLCRHGTRMPFKSRRGVHKTCIIGRREAW</sequence>
<dbReference type="EMBL" id="KQ086033">
    <property type="protein sequence ID" value="KLO10183.1"/>
    <property type="molecule type" value="Genomic_DNA"/>
</dbReference>
<evidence type="ECO:0000313" key="1">
    <source>
        <dbReference type="EMBL" id="KLO10183.1"/>
    </source>
</evidence>
<dbReference type="AlphaFoldDB" id="A0A0H2RL65"/>
<name>A0A0H2RL65_9AGAM</name>
<proteinExistence type="predicted"/>
<accession>A0A0H2RL65</accession>
<gene>
    <name evidence="1" type="ORF">SCHPADRAFT_529711</name>
</gene>
<reference evidence="1 2" key="1">
    <citation type="submission" date="2015-04" db="EMBL/GenBank/DDBJ databases">
        <title>Complete genome sequence of Schizopora paradoxa KUC8140, a cosmopolitan wood degrader in East Asia.</title>
        <authorList>
            <consortium name="DOE Joint Genome Institute"/>
            <person name="Min B."/>
            <person name="Park H."/>
            <person name="Jang Y."/>
            <person name="Kim J.-J."/>
            <person name="Kim K.H."/>
            <person name="Pangilinan J."/>
            <person name="Lipzen A."/>
            <person name="Riley R."/>
            <person name="Grigoriev I.V."/>
            <person name="Spatafora J.W."/>
            <person name="Choi I.-G."/>
        </authorList>
    </citation>
    <scope>NUCLEOTIDE SEQUENCE [LARGE SCALE GENOMIC DNA]</scope>
    <source>
        <strain evidence="1 2">KUC8140</strain>
    </source>
</reference>
<organism evidence="1 2">
    <name type="scientific">Schizopora paradoxa</name>
    <dbReference type="NCBI Taxonomy" id="27342"/>
    <lineage>
        <taxon>Eukaryota</taxon>
        <taxon>Fungi</taxon>
        <taxon>Dikarya</taxon>
        <taxon>Basidiomycota</taxon>
        <taxon>Agaricomycotina</taxon>
        <taxon>Agaricomycetes</taxon>
        <taxon>Hymenochaetales</taxon>
        <taxon>Schizoporaceae</taxon>
        <taxon>Schizopora</taxon>
    </lineage>
</organism>
<dbReference type="InParanoid" id="A0A0H2RL65"/>
<dbReference type="Proteomes" id="UP000053477">
    <property type="component" value="Unassembled WGS sequence"/>
</dbReference>
<keyword evidence="2" id="KW-1185">Reference proteome</keyword>
<evidence type="ECO:0000313" key="2">
    <source>
        <dbReference type="Proteomes" id="UP000053477"/>
    </source>
</evidence>
<protein>
    <submittedName>
        <fullName evidence="1">Uncharacterized protein</fullName>
    </submittedName>
</protein>